<evidence type="ECO:0000313" key="4">
    <source>
        <dbReference type="Proteomes" id="UP000674143"/>
    </source>
</evidence>
<evidence type="ECO:0000313" key="3">
    <source>
        <dbReference type="EMBL" id="KAG5479882.1"/>
    </source>
</evidence>
<dbReference type="RefSeq" id="XP_067063593.1">
    <property type="nucleotide sequence ID" value="XM_067207820.1"/>
</dbReference>
<proteinExistence type="predicted"/>
<reference evidence="4" key="1">
    <citation type="journal article" date="2021" name="Microbiol. Resour. Announc.">
        <title>LGAAP: Leishmaniinae Genome Assembly and Annotation Pipeline.</title>
        <authorList>
            <person name="Almutairi H."/>
            <person name="Urbaniak M.D."/>
            <person name="Bates M.D."/>
            <person name="Jariyapan N."/>
            <person name="Kwakye-Nuako G."/>
            <person name="Thomaz-Soccol V."/>
            <person name="Al-Salem W.S."/>
            <person name="Dillon R.J."/>
            <person name="Bates P.A."/>
            <person name="Gatherer D."/>
        </authorList>
    </citation>
    <scope>NUCLEOTIDE SEQUENCE [LARGE SCALE GENOMIC DNA]</scope>
</reference>
<feature type="region of interest" description="Disordered" evidence="1">
    <location>
        <begin position="495"/>
        <end position="539"/>
    </location>
</feature>
<dbReference type="Proteomes" id="UP000674143">
    <property type="component" value="Unassembled WGS sequence"/>
</dbReference>
<evidence type="ECO:0000256" key="1">
    <source>
        <dbReference type="SAM" id="MobiDB-lite"/>
    </source>
</evidence>
<comment type="caution">
    <text evidence="3">The sequence shown here is derived from an EMBL/GenBank/DDBJ whole genome shotgun (WGS) entry which is preliminary data.</text>
</comment>
<keyword evidence="2" id="KW-1133">Transmembrane helix</keyword>
<keyword evidence="4" id="KW-1185">Reference proteome</keyword>
<feature type="compositionally biased region" description="Low complexity" evidence="1">
    <location>
        <begin position="285"/>
        <end position="302"/>
    </location>
</feature>
<sequence>MHIYSKDQQAFHLQRTLSEKWWSRVNTFIVVVQLACFLSVIVRTATGASNSMTNNFFTQSVLSLKAPYLVDGCVFNVTRRHAFFNNVHYVMSRENVGYFVSRGALNIRFLIAITGVHAVLSATNRLWFETNTHEIRYHFVIFRKDMVTTWEILLMVLGFVVTLGLVEENRIMTEYINFCSSNAGSSVLYNSVQPYTELMVSYIISMVATVINGAFAVWNLSKKNPLDAMVRETKRQQEEWNKEMQQYYRERSPDDAAAAAVQSEGYAGGTQPQVTYADNRAATANPNASAAAAPAESVSGPAKADKADQSQHHRHGYRDAIRKGLGHHFTAISSSLRRRTHAEDTLNSAVQQPSSRLARPLEQPHVGPSVSRPFTPLLNEEYDQAEMPETVQQRGGEGALGDRFDPPAPLMGGPSVVMDSSTVGRYDLHEVHDDEDDERGAAVVAHAASSYPNGVQVPFSVGDDAGGATGGRHGHGLSSSEASTALVAARLAAVPPPPPVYSDGGGGGQRTQVSRGKMLAPPSPLQGGAETTDDTVHLQ</sequence>
<feature type="compositionally biased region" description="Basic and acidic residues" evidence="1">
    <location>
        <begin position="303"/>
        <end position="316"/>
    </location>
</feature>
<accession>A0A836H5H1</accession>
<organism evidence="3 4">
    <name type="scientific">Leishmania orientalis</name>
    <dbReference type="NCBI Taxonomy" id="2249476"/>
    <lineage>
        <taxon>Eukaryota</taxon>
        <taxon>Discoba</taxon>
        <taxon>Euglenozoa</taxon>
        <taxon>Kinetoplastea</taxon>
        <taxon>Metakinetoplastina</taxon>
        <taxon>Trypanosomatida</taxon>
        <taxon>Trypanosomatidae</taxon>
        <taxon>Leishmaniinae</taxon>
        <taxon>Leishmania</taxon>
    </lineage>
</organism>
<reference evidence="4" key="2">
    <citation type="journal article" date="2021" name="Sci. Data">
        <title>Chromosome-scale genome sequencing, assembly and annotation of six genomes from subfamily Leishmaniinae.</title>
        <authorList>
            <person name="Almutairi H."/>
            <person name="Urbaniak M.D."/>
            <person name="Bates M.D."/>
            <person name="Jariyapan N."/>
            <person name="Kwakye-Nuako G."/>
            <person name="Thomaz Soccol V."/>
            <person name="Al-Salem W.S."/>
            <person name="Dillon R.J."/>
            <person name="Bates P.A."/>
            <person name="Gatherer D."/>
        </authorList>
    </citation>
    <scope>NUCLEOTIDE SEQUENCE [LARGE SCALE GENOMIC DNA]</scope>
</reference>
<feature type="transmembrane region" description="Helical" evidence="2">
    <location>
        <begin position="107"/>
        <end position="127"/>
    </location>
</feature>
<keyword evidence="2" id="KW-0472">Membrane</keyword>
<keyword evidence="2" id="KW-0812">Transmembrane</keyword>
<feature type="transmembrane region" description="Helical" evidence="2">
    <location>
        <begin position="21"/>
        <end position="42"/>
    </location>
</feature>
<gene>
    <name evidence="3" type="ORF">LSCM4_05890</name>
</gene>
<dbReference type="GeneID" id="92361754"/>
<dbReference type="KEGG" id="loi:92361754"/>
<feature type="transmembrane region" description="Helical" evidence="2">
    <location>
        <begin position="147"/>
        <end position="166"/>
    </location>
</feature>
<evidence type="ECO:0000256" key="2">
    <source>
        <dbReference type="SAM" id="Phobius"/>
    </source>
</evidence>
<dbReference type="EMBL" id="JAFHLR010000021">
    <property type="protein sequence ID" value="KAG5479882.1"/>
    <property type="molecule type" value="Genomic_DNA"/>
</dbReference>
<dbReference type="AlphaFoldDB" id="A0A836H5H1"/>
<name>A0A836H5H1_9TRYP</name>
<feature type="transmembrane region" description="Helical" evidence="2">
    <location>
        <begin position="199"/>
        <end position="221"/>
    </location>
</feature>
<feature type="region of interest" description="Disordered" evidence="1">
    <location>
        <begin position="285"/>
        <end position="316"/>
    </location>
</feature>
<feature type="region of interest" description="Disordered" evidence="1">
    <location>
        <begin position="335"/>
        <end position="374"/>
    </location>
</feature>
<feature type="compositionally biased region" description="Polar residues" evidence="1">
    <location>
        <begin position="345"/>
        <end position="355"/>
    </location>
</feature>
<protein>
    <submittedName>
        <fullName evidence="3">Uncharacterized protein</fullName>
    </submittedName>
</protein>